<feature type="domain" description="Glycosyltransferase RgtA/B/C/D-like" evidence="2">
    <location>
        <begin position="76"/>
        <end position="189"/>
    </location>
</feature>
<evidence type="ECO:0000256" key="1">
    <source>
        <dbReference type="SAM" id="Phobius"/>
    </source>
</evidence>
<keyword evidence="1" id="KW-0472">Membrane</keyword>
<evidence type="ECO:0000259" key="2">
    <source>
        <dbReference type="Pfam" id="PF13231"/>
    </source>
</evidence>
<gene>
    <name evidence="3" type="ORF">DB30_08112</name>
</gene>
<comment type="caution">
    <text evidence="3">The sequence shown here is derived from an EMBL/GenBank/DDBJ whole genome shotgun (WGS) entry which is preliminary data.</text>
</comment>
<dbReference type="Pfam" id="PF13231">
    <property type="entry name" value="PMT_2"/>
    <property type="match status" value="1"/>
</dbReference>
<evidence type="ECO:0000313" key="3">
    <source>
        <dbReference type="EMBL" id="KIG13345.1"/>
    </source>
</evidence>
<organism evidence="3 4">
    <name type="scientific">Enhygromyxa salina</name>
    <dbReference type="NCBI Taxonomy" id="215803"/>
    <lineage>
        <taxon>Bacteria</taxon>
        <taxon>Pseudomonadati</taxon>
        <taxon>Myxococcota</taxon>
        <taxon>Polyangia</taxon>
        <taxon>Nannocystales</taxon>
        <taxon>Nannocystaceae</taxon>
        <taxon>Enhygromyxa</taxon>
    </lineage>
</organism>
<dbReference type="AlphaFoldDB" id="A0A0C2CUT8"/>
<keyword evidence="1" id="KW-1133">Transmembrane helix</keyword>
<reference evidence="3 4" key="1">
    <citation type="submission" date="2014-12" db="EMBL/GenBank/DDBJ databases">
        <title>Genome assembly of Enhygromyxa salina DSM 15201.</title>
        <authorList>
            <person name="Sharma G."/>
            <person name="Subramanian S."/>
        </authorList>
    </citation>
    <scope>NUCLEOTIDE SEQUENCE [LARGE SCALE GENOMIC DNA]</scope>
    <source>
        <strain evidence="3 4">DSM 15201</strain>
    </source>
</reference>
<feature type="transmembrane region" description="Helical" evidence="1">
    <location>
        <begin position="336"/>
        <end position="355"/>
    </location>
</feature>
<protein>
    <recommendedName>
        <fullName evidence="2">Glycosyltransferase RgtA/B/C/D-like domain-containing protein</fullName>
    </recommendedName>
</protein>
<proteinExistence type="predicted"/>
<dbReference type="InterPro" id="IPR038731">
    <property type="entry name" value="RgtA/B/C-like"/>
</dbReference>
<feature type="transmembrane region" description="Helical" evidence="1">
    <location>
        <begin position="270"/>
        <end position="291"/>
    </location>
</feature>
<feature type="transmembrane region" description="Helical" evidence="1">
    <location>
        <begin position="213"/>
        <end position="232"/>
    </location>
</feature>
<accession>A0A0C2CUT8</accession>
<feature type="transmembrane region" description="Helical" evidence="1">
    <location>
        <begin position="312"/>
        <end position="330"/>
    </location>
</feature>
<name>A0A0C2CUT8_9BACT</name>
<evidence type="ECO:0000313" key="4">
    <source>
        <dbReference type="Proteomes" id="UP000031599"/>
    </source>
</evidence>
<feature type="transmembrane region" description="Helical" evidence="1">
    <location>
        <begin position="172"/>
        <end position="192"/>
    </location>
</feature>
<keyword evidence="1" id="KW-0812">Transmembrane</keyword>
<dbReference type="Proteomes" id="UP000031599">
    <property type="component" value="Unassembled WGS sequence"/>
</dbReference>
<feature type="transmembrane region" description="Helical" evidence="1">
    <location>
        <begin position="367"/>
        <end position="384"/>
    </location>
</feature>
<feature type="transmembrane region" description="Helical" evidence="1">
    <location>
        <begin position="76"/>
        <end position="97"/>
    </location>
</feature>
<dbReference type="EMBL" id="JMCC02000099">
    <property type="protein sequence ID" value="KIG13345.1"/>
    <property type="molecule type" value="Genomic_DNA"/>
</dbReference>
<sequence>MGLIVVLVGSAWVREPGFSQGGFASHDVAGILYNAMVLEHGGLPYVDTLELKAPGSFYLAKWFAGPEARDISRFQVAANLWALLALACVAGLAWRLWGRLGAVMGAGLYALHDAHLDSMDANYVTWANLPQIASFWAGIEALRVRSERWRPSAWMLAGALAGFAALCKRPDGIVLVPLLIMAFVGDGGESLARAKVSRGDGWARVLERAGDPAWVLLGFGLAHLPIVAQYVAAGEFRALFEGYFVSRWGLRYLGAREAGLAASAWEGALALAHFVGLALVLAAFSCVRGVAERVANWRAGVSAQSDQRLRELGFVCAWLLAMLVAASLGFRFYKGYFLAVAAPMCVLAAAPCGLLGRRCTAHWVPRSLALALCSVLVVRALLMLDHVRHDRAQPHDLGGRRIAKHLLDHTEPDDRIWMWGWHLWDVYPLTGRMSGSRIYKSLGILSQPNDDTWRRPASPLRFVESEYSRQLIADLEASRPAYVVLGSTVPHREFKQLHAFLDAHYRRDRRVRIGRVQLWKRRNL</sequence>